<evidence type="ECO:0000313" key="4">
    <source>
        <dbReference type="EMBL" id="MDC2891366.1"/>
    </source>
</evidence>
<evidence type="ECO:0000259" key="3">
    <source>
        <dbReference type="Pfam" id="PF00496"/>
    </source>
</evidence>
<keyword evidence="2" id="KW-0732">Signal</keyword>
<dbReference type="Gene3D" id="3.40.190.10">
    <property type="entry name" value="Periplasmic binding protein-like II"/>
    <property type="match status" value="1"/>
</dbReference>
<dbReference type="Gene3D" id="3.10.105.10">
    <property type="entry name" value="Dipeptide-binding Protein, Domain 3"/>
    <property type="match status" value="1"/>
</dbReference>
<organism evidence="4 5">
    <name type="scientific">Psychrosphaera algicola</name>
    <dbReference type="NCBI Taxonomy" id="3023714"/>
    <lineage>
        <taxon>Bacteria</taxon>
        <taxon>Pseudomonadati</taxon>
        <taxon>Pseudomonadota</taxon>
        <taxon>Gammaproteobacteria</taxon>
        <taxon>Alteromonadales</taxon>
        <taxon>Pseudoalteromonadaceae</taxon>
        <taxon>Psychrosphaera</taxon>
    </lineage>
</organism>
<dbReference type="InterPro" id="IPR000914">
    <property type="entry name" value="SBP_5_dom"/>
</dbReference>
<dbReference type="SUPFAM" id="SSF53850">
    <property type="entry name" value="Periplasmic binding protein-like II"/>
    <property type="match status" value="1"/>
</dbReference>
<comment type="caution">
    <text evidence="4">The sequence shown here is derived from an EMBL/GenBank/DDBJ whole genome shotgun (WGS) entry which is preliminary data.</text>
</comment>
<gene>
    <name evidence="4" type="ORF">PN838_24735</name>
</gene>
<dbReference type="Gene3D" id="3.90.76.10">
    <property type="entry name" value="Dipeptide-binding Protein, Domain 1"/>
    <property type="match status" value="1"/>
</dbReference>
<name>A0ABT5FJK8_9GAMM</name>
<dbReference type="Pfam" id="PF00496">
    <property type="entry name" value="SBP_bac_5"/>
    <property type="match status" value="1"/>
</dbReference>
<evidence type="ECO:0000256" key="2">
    <source>
        <dbReference type="ARBA" id="ARBA00022729"/>
    </source>
</evidence>
<dbReference type="RefSeq" id="WP_272182369.1">
    <property type="nucleotide sequence ID" value="NZ_JAQOMS010000002.1"/>
</dbReference>
<dbReference type="PANTHER" id="PTHR30290">
    <property type="entry name" value="PERIPLASMIC BINDING COMPONENT OF ABC TRANSPORTER"/>
    <property type="match status" value="1"/>
</dbReference>
<dbReference type="PIRSF" id="PIRSF002741">
    <property type="entry name" value="MppA"/>
    <property type="match status" value="1"/>
</dbReference>
<feature type="domain" description="Solute-binding protein family 5" evidence="3">
    <location>
        <begin position="86"/>
        <end position="465"/>
    </location>
</feature>
<dbReference type="InterPro" id="IPR030678">
    <property type="entry name" value="Peptide/Ni-bd"/>
</dbReference>
<dbReference type="InterPro" id="IPR039424">
    <property type="entry name" value="SBP_5"/>
</dbReference>
<keyword evidence="5" id="KW-1185">Reference proteome</keyword>
<accession>A0ABT5FJK8</accession>
<comment type="similarity">
    <text evidence="1">Belongs to the bacterial solute-binding protein 5 family.</text>
</comment>
<dbReference type="CDD" id="cd08493">
    <property type="entry name" value="PBP2_DppA_like"/>
    <property type="match status" value="1"/>
</dbReference>
<evidence type="ECO:0000313" key="5">
    <source>
        <dbReference type="Proteomes" id="UP001528411"/>
    </source>
</evidence>
<protein>
    <submittedName>
        <fullName evidence="4">ABC transporter substrate-binding protein</fullName>
    </submittedName>
</protein>
<reference evidence="4 5" key="1">
    <citation type="submission" date="2023-01" db="EMBL/GenBank/DDBJ databases">
        <title>Psychrosphaera sp. nov., isolated from marine algae.</title>
        <authorList>
            <person name="Bayburt H."/>
            <person name="Choi B.J."/>
            <person name="Kim J.M."/>
            <person name="Choi D.G."/>
            <person name="Jeon C.O."/>
        </authorList>
    </citation>
    <scope>NUCLEOTIDE SEQUENCE [LARGE SCALE GENOMIC DNA]</scope>
    <source>
        <strain evidence="4 5">G1-22</strain>
    </source>
</reference>
<dbReference type="Proteomes" id="UP001528411">
    <property type="component" value="Unassembled WGS sequence"/>
</dbReference>
<dbReference type="EMBL" id="JAQOMS010000002">
    <property type="protein sequence ID" value="MDC2891366.1"/>
    <property type="molecule type" value="Genomic_DNA"/>
</dbReference>
<sequence>MIKAVLAHVVKSGNYKRLWLLLFCNLLNACGQYDDSKLAAKTLLYCSEGSPETFNPQLVTSGTTIDAVSQQIYNRLVKIDPTNGRVVSDIARKVIVSSDAMRYRFYLRKGVEFHTTNYFTPTRTLTSEDVLFTFSRILHQDHPYHDVGGGQYPFFEGIGLSDLIEQIIVVDDLTIEFRLVDPQASFLANMATDFAVILSAEYGEQLQAAENKDQIDTKPIGTGPFKFVQYDRDHHIRYHAHEKYWQTASELQQIIFDITPNNSSRLAKLLTGECDVMGYPTASDVGYLHSKKGIDIVETTSMNVSYWAFNTNVPPFDNANVRKALSYIVDREAIIDAVYFDLAEPANSLVPPTSWAYDNTNYVRPFSLEKAKELLAQEGYEDGFEMDIWAMPVQRVYNPNAGKMAEILQQNLAKINITANIITYDWGTFRKRLAKGEHDSVLIGWLADNSDPDNFYRPLLSCASASSGSNRSGWCNDEFDRNIISALSITDHDTRKAYYQAAEAVLFEHSPLVPIAHAVRHKVHRDYIKQVNINPYGGIDFSKAVKKVK</sequence>
<proteinExistence type="inferred from homology"/>
<dbReference type="PANTHER" id="PTHR30290:SF38">
    <property type="entry name" value="D,D-DIPEPTIDE-BINDING PERIPLASMIC PROTEIN DDPA-RELATED"/>
    <property type="match status" value="1"/>
</dbReference>
<evidence type="ECO:0000256" key="1">
    <source>
        <dbReference type="ARBA" id="ARBA00005695"/>
    </source>
</evidence>